<reference evidence="2" key="1">
    <citation type="journal article" date="2016" name="J. Plant Res.">
        <title>Expression of the CLE-RS3 gene suppresses root nodulation in Lotus japonicus.</title>
        <authorList>
            <person name="Nishida H."/>
            <person name="Handa Y."/>
            <person name="Tanaka S."/>
            <person name="Suzaki T."/>
            <person name="Kawaguchi M."/>
        </authorList>
    </citation>
    <scope>NUCLEOTIDE SEQUENCE</scope>
</reference>
<accession>A0A193PF82</accession>
<keyword evidence="1" id="KW-1133">Transmembrane helix</keyword>
<organism evidence="2">
    <name type="scientific">Lotus japonicus</name>
    <name type="common">Lotus corniculatus var. japonicus</name>
    <dbReference type="NCBI Taxonomy" id="34305"/>
    <lineage>
        <taxon>Eukaryota</taxon>
        <taxon>Viridiplantae</taxon>
        <taxon>Streptophyta</taxon>
        <taxon>Embryophyta</taxon>
        <taxon>Tracheophyta</taxon>
        <taxon>Spermatophyta</taxon>
        <taxon>Magnoliopsida</taxon>
        <taxon>eudicotyledons</taxon>
        <taxon>Gunneridae</taxon>
        <taxon>Pentapetalae</taxon>
        <taxon>rosids</taxon>
        <taxon>fabids</taxon>
        <taxon>Fabales</taxon>
        <taxon>Fabaceae</taxon>
        <taxon>Papilionoideae</taxon>
        <taxon>50 kb inversion clade</taxon>
        <taxon>NPAAA clade</taxon>
        <taxon>Hologalegina</taxon>
        <taxon>robinioid clade</taxon>
        <taxon>Loteae</taxon>
        <taxon>Lotus</taxon>
    </lineage>
</organism>
<dbReference type="EMBL" id="LC120812">
    <property type="protein sequence ID" value="BAV14870.1"/>
    <property type="molecule type" value="mRNA"/>
</dbReference>
<keyword evidence="1" id="KW-0812">Transmembrane</keyword>
<feature type="transmembrane region" description="Helical" evidence="1">
    <location>
        <begin position="21"/>
        <end position="47"/>
    </location>
</feature>
<gene>
    <name evidence="2" type="primary">LjCLE42</name>
</gene>
<dbReference type="InterPro" id="IPR033249">
    <property type="entry name" value="CLE_plant"/>
</dbReference>
<evidence type="ECO:0000256" key="1">
    <source>
        <dbReference type="SAM" id="Phobius"/>
    </source>
</evidence>
<name>A0A193PF82_LOTJA</name>
<dbReference type="OMA" id="LWIMLFF"/>
<dbReference type="GO" id="GO:0048731">
    <property type="term" value="P:system development"/>
    <property type="evidence" value="ECO:0007669"/>
    <property type="project" value="InterPro"/>
</dbReference>
<proteinExistence type="evidence at transcript level"/>
<dbReference type="AlphaFoldDB" id="A0A193PF82"/>
<dbReference type="PANTHER" id="PTHR34545">
    <property type="entry name" value="CLAVATA3/ESR (CLE)-RELATED PROTEIN 22"/>
    <property type="match status" value="1"/>
</dbReference>
<dbReference type="PANTHER" id="PTHR34545:SF7">
    <property type="entry name" value="CLAVATA3_ESR (CLE)-RELATED PROTEIN 16"/>
    <property type="match status" value="1"/>
</dbReference>
<evidence type="ECO:0000313" key="2">
    <source>
        <dbReference type="EMBL" id="BAV14870.1"/>
    </source>
</evidence>
<sequence length="111" mass="12496">MIGFSFSREKERTSSRSSETITRLSLARAAIFSLWVMLVFALISLLFSINNHDQIQTTHSTPRRVLNKKHSFSTTLFHPPSSSSAQNIAENTALYGDDKRIIHTGPNPLHN</sequence>
<protein>
    <submittedName>
        <fullName evidence="2">CLAVATA3/ESR-related 42</fullName>
    </submittedName>
</protein>
<keyword evidence="1" id="KW-0472">Membrane</keyword>